<sequence>MGLLPASAVLGQRRQRCDMRRLGGCCCEKRREDNEHGQKSGQRRSGSLGNRLGSSDGGIRGHDLGSWRRSWKHDVGVDGGSSIA</sequence>
<evidence type="ECO:0000256" key="1">
    <source>
        <dbReference type="SAM" id="MobiDB-lite"/>
    </source>
</evidence>
<dbReference type="AlphaFoldDB" id="A0AAW1VJ95"/>
<feature type="compositionally biased region" description="Basic and acidic residues" evidence="1">
    <location>
        <begin position="59"/>
        <end position="76"/>
    </location>
</feature>
<feature type="region of interest" description="Disordered" evidence="1">
    <location>
        <begin position="30"/>
        <end position="84"/>
    </location>
</feature>
<organism evidence="2 3">
    <name type="scientific">Rubus argutus</name>
    <name type="common">Southern blackberry</name>
    <dbReference type="NCBI Taxonomy" id="59490"/>
    <lineage>
        <taxon>Eukaryota</taxon>
        <taxon>Viridiplantae</taxon>
        <taxon>Streptophyta</taxon>
        <taxon>Embryophyta</taxon>
        <taxon>Tracheophyta</taxon>
        <taxon>Spermatophyta</taxon>
        <taxon>Magnoliopsida</taxon>
        <taxon>eudicotyledons</taxon>
        <taxon>Gunneridae</taxon>
        <taxon>Pentapetalae</taxon>
        <taxon>rosids</taxon>
        <taxon>fabids</taxon>
        <taxon>Rosales</taxon>
        <taxon>Rosaceae</taxon>
        <taxon>Rosoideae</taxon>
        <taxon>Rosoideae incertae sedis</taxon>
        <taxon>Rubus</taxon>
    </lineage>
</organism>
<feature type="compositionally biased region" description="Low complexity" evidence="1">
    <location>
        <begin position="43"/>
        <end position="54"/>
    </location>
</feature>
<comment type="caution">
    <text evidence="2">The sequence shown here is derived from an EMBL/GenBank/DDBJ whole genome shotgun (WGS) entry which is preliminary data.</text>
</comment>
<dbReference type="Proteomes" id="UP001457282">
    <property type="component" value="Unassembled WGS sequence"/>
</dbReference>
<accession>A0AAW1VJ95</accession>
<keyword evidence="3" id="KW-1185">Reference proteome</keyword>
<gene>
    <name evidence="2" type="ORF">M0R45_001997</name>
</gene>
<evidence type="ECO:0000313" key="2">
    <source>
        <dbReference type="EMBL" id="KAK9901725.1"/>
    </source>
</evidence>
<protein>
    <submittedName>
        <fullName evidence="2">Uncharacterized protein</fullName>
    </submittedName>
</protein>
<name>A0AAW1VJ95_RUBAR</name>
<proteinExistence type="predicted"/>
<evidence type="ECO:0000313" key="3">
    <source>
        <dbReference type="Proteomes" id="UP001457282"/>
    </source>
</evidence>
<dbReference type="EMBL" id="JBEDUW010000290">
    <property type="protein sequence ID" value="KAK9901725.1"/>
    <property type="molecule type" value="Genomic_DNA"/>
</dbReference>
<reference evidence="2 3" key="1">
    <citation type="journal article" date="2023" name="G3 (Bethesda)">
        <title>A chromosome-length genome assembly and annotation of blackberry (Rubus argutus, cv. 'Hillquist').</title>
        <authorList>
            <person name="Bruna T."/>
            <person name="Aryal R."/>
            <person name="Dudchenko O."/>
            <person name="Sargent D.J."/>
            <person name="Mead D."/>
            <person name="Buti M."/>
            <person name="Cavallini A."/>
            <person name="Hytonen T."/>
            <person name="Andres J."/>
            <person name="Pham M."/>
            <person name="Weisz D."/>
            <person name="Mascagni F."/>
            <person name="Usai G."/>
            <person name="Natali L."/>
            <person name="Bassil N."/>
            <person name="Fernandez G.E."/>
            <person name="Lomsadze A."/>
            <person name="Armour M."/>
            <person name="Olukolu B."/>
            <person name="Poorten T."/>
            <person name="Britton C."/>
            <person name="Davik J."/>
            <person name="Ashrafi H."/>
            <person name="Aiden E.L."/>
            <person name="Borodovsky M."/>
            <person name="Worthington M."/>
        </authorList>
    </citation>
    <scope>NUCLEOTIDE SEQUENCE [LARGE SCALE GENOMIC DNA]</scope>
    <source>
        <strain evidence="2">PI 553951</strain>
    </source>
</reference>